<dbReference type="EMBL" id="JBJQOH010000004">
    <property type="protein sequence ID" value="KAL3687059.1"/>
    <property type="molecule type" value="Genomic_DNA"/>
</dbReference>
<dbReference type="AlphaFoldDB" id="A0ABD3H958"/>
<organism evidence="2 3">
    <name type="scientific">Riccia sorocarpa</name>
    <dbReference type="NCBI Taxonomy" id="122646"/>
    <lineage>
        <taxon>Eukaryota</taxon>
        <taxon>Viridiplantae</taxon>
        <taxon>Streptophyta</taxon>
        <taxon>Embryophyta</taxon>
        <taxon>Marchantiophyta</taxon>
        <taxon>Marchantiopsida</taxon>
        <taxon>Marchantiidae</taxon>
        <taxon>Marchantiales</taxon>
        <taxon>Ricciaceae</taxon>
        <taxon>Riccia</taxon>
    </lineage>
</organism>
<feature type="region of interest" description="Disordered" evidence="1">
    <location>
        <begin position="286"/>
        <end position="327"/>
    </location>
</feature>
<keyword evidence="3" id="KW-1185">Reference proteome</keyword>
<feature type="region of interest" description="Disordered" evidence="1">
    <location>
        <begin position="132"/>
        <end position="169"/>
    </location>
</feature>
<accession>A0ABD3H958</accession>
<evidence type="ECO:0000313" key="2">
    <source>
        <dbReference type="EMBL" id="KAL3687059.1"/>
    </source>
</evidence>
<protein>
    <submittedName>
        <fullName evidence="2">Uncharacterized protein</fullName>
    </submittedName>
</protein>
<evidence type="ECO:0000313" key="3">
    <source>
        <dbReference type="Proteomes" id="UP001633002"/>
    </source>
</evidence>
<reference evidence="2 3" key="1">
    <citation type="submission" date="2024-09" db="EMBL/GenBank/DDBJ databases">
        <title>Chromosome-scale assembly of Riccia sorocarpa.</title>
        <authorList>
            <person name="Paukszto L."/>
        </authorList>
    </citation>
    <scope>NUCLEOTIDE SEQUENCE [LARGE SCALE GENOMIC DNA]</scope>
    <source>
        <strain evidence="2">LP-2024</strain>
        <tissue evidence="2">Aerial parts of the thallus</tissue>
    </source>
</reference>
<name>A0ABD3H958_9MARC</name>
<sequence length="327" mass="37027">MLFKPDVLLPMTYSINSIKKRVFKDSIKYEGKFFKLLKPRIYLLLLLTRLIDGETSSAYLLIIRNVPRRLEELRQEHIMMTNPLPQVEHLIKHTSPRDQLTEQQTSREGVSHAIDHEASCIAEDSSAEPVALVDDDSKQEGKAWTADSHPDTGKKKISLTPKPASSNGEIAFAETAEDVYGLERRTGTRLNASAPDIASIFTSRHIHQVRGRSLQLPHPSGLICSRLTLLRRLRCLRTTDLMRITDEQLREVKYHKMNKESVRRFAAEDVEVTISFSREGIFTRSRSSGIEPHLSSPLSKKGKSTHVADNPQPNDVKLNTIVSTKEE</sequence>
<proteinExistence type="predicted"/>
<comment type="caution">
    <text evidence="2">The sequence shown here is derived from an EMBL/GenBank/DDBJ whole genome shotgun (WGS) entry which is preliminary data.</text>
</comment>
<evidence type="ECO:0000256" key="1">
    <source>
        <dbReference type="SAM" id="MobiDB-lite"/>
    </source>
</evidence>
<dbReference type="Proteomes" id="UP001633002">
    <property type="component" value="Unassembled WGS sequence"/>
</dbReference>
<gene>
    <name evidence="2" type="ORF">R1sor_013368</name>
</gene>